<sequence length="377" mass="43269">MNVRYLVTLAPEEKSQLEALVSGGTGRVRHVKRAQILLAAHSGATDEQIARSVRVGVSTVYRVKRRFVEGGVEHALHDRQRPGASRKLTGKQEALLVATACSTPPQGRARWTLQLLADEMVRLTEHQDLSRETVRRRLTENELKPWQQRMWCIPKVDAEYVARMEDVLELYAEPPDATRPVVCFDETPTQLIGEVRTPLPAEPGQPRRYDYEYQRNGTANLFVFLDVHRPWRHVEVSDQRAAKDFAARMRELVDVHYPEATTIRVVLDNLSTHSPGALYEAFPPQEARRILKRLEFHFVPKHASWLNMVEIEISVLGRQCLDRRIPTKAALKREVARWERMRNKERARVRWRFTIEGARTKLGRAYPQAQAAVAAAA</sequence>
<dbReference type="InterPro" id="IPR009057">
    <property type="entry name" value="Homeodomain-like_sf"/>
</dbReference>
<comment type="caution">
    <text evidence="2">The sequence shown here is derived from an EMBL/GenBank/DDBJ whole genome shotgun (WGS) entry which is preliminary data.</text>
</comment>
<evidence type="ECO:0000313" key="3">
    <source>
        <dbReference type="Proteomes" id="UP000518300"/>
    </source>
</evidence>
<dbReference type="Pfam" id="PF13565">
    <property type="entry name" value="HTH_32"/>
    <property type="match status" value="1"/>
</dbReference>
<dbReference type="EMBL" id="JABBJJ010000695">
    <property type="protein sequence ID" value="NMO23624.1"/>
    <property type="molecule type" value="Genomic_DNA"/>
</dbReference>
<evidence type="ECO:0000313" key="2">
    <source>
        <dbReference type="EMBL" id="NMO23624.1"/>
    </source>
</evidence>
<organism evidence="2 3">
    <name type="scientific">Pyxidicoccus fallax</name>
    <dbReference type="NCBI Taxonomy" id="394095"/>
    <lineage>
        <taxon>Bacteria</taxon>
        <taxon>Pseudomonadati</taxon>
        <taxon>Myxococcota</taxon>
        <taxon>Myxococcia</taxon>
        <taxon>Myxococcales</taxon>
        <taxon>Cystobacterineae</taxon>
        <taxon>Myxococcaceae</taxon>
        <taxon>Pyxidicoccus</taxon>
    </lineage>
</organism>
<name>A0A848M2T0_9BACT</name>
<dbReference type="Pfam" id="PF13358">
    <property type="entry name" value="DDE_3"/>
    <property type="match status" value="1"/>
</dbReference>
<feature type="domain" description="Tc1-like transposase DDE" evidence="1">
    <location>
        <begin position="180"/>
        <end position="332"/>
    </location>
</feature>
<accession>A0A848M2T0</accession>
<proteinExistence type="predicted"/>
<dbReference type="AlphaFoldDB" id="A0A848M2T0"/>
<dbReference type="RefSeq" id="WP_169352665.1">
    <property type="nucleotide sequence ID" value="NZ_JABBJJ010000695.1"/>
</dbReference>
<reference evidence="2 3" key="1">
    <citation type="submission" date="2020-04" db="EMBL/GenBank/DDBJ databases">
        <title>Draft genome of Pyxidicoccus fallax type strain.</title>
        <authorList>
            <person name="Whitworth D.E."/>
        </authorList>
    </citation>
    <scope>NUCLEOTIDE SEQUENCE [LARGE SCALE GENOMIC DNA]</scope>
    <source>
        <strain evidence="2 3">DSM 14698</strain>
    </source>
</reference>
<protein>
    <submittedName>
        <fullName evidence="2">IS630 family transposase</fullName>
    </submittedName>
</protein>
<dbReference type="InterPro" id="IPR047655">
    <property type="entry name" value="Transpos_IS630-like"/>
</dbReference>
<keyword evidence="3" id="KW-1185">Reference proteome</keyword>
<dbReference type="Proteomes" id="UP000518300">
    <property type="component" value="Unassembled WGS sequence"/>
</dbReference>
<evidence type="ECO:0000259" key="1">
    <source>
        <dbReference type="Pfam" id="PF13358"/>
    </source>
</evidence>
<dbReference type="NCBIfam" id="NF033545">
    <property type="entry name" value="transpos_IS630"/>
    <property type="match status" value="1"/>
</dbReference>
<dbReference type="InterPro" id="IPR038717">
    <property type="entry name" value="Tc1-like_DDE_dom"/>
</dbReference>
<gene>
    <name evidence="2" type="ORF">HG543_53565</name>
</gene>
<dbReference type="SUPFAM" id="SSF46689">
    <property type="entry name" value="Homeodomain-like"/>
    <property type="match status" value="1"/>
</dbReference>